<evidence type="ECO:0000259" key="2">
    <source>
        <dbReference type="Pfam" id="PF02357"/>
    </source>
</evidence>
<dbReference type="AlphaFoldDB" id="A0A1V1P030"/>
<dbReference type="CDD" id="cd09895">
    <property type="entry name" value="NGN_SP_UpxY"/>
    <property type="match status" value="1"/>
</dbReference>
<evidence type="ECO:0000313" key="4">
    <source>
        <dbReference type="Proteomes" id="UP000189670"/>
    </source>
</evidence>
<dbReference type="InterPro" id="IPR008991">
    <property type="entry name" value="Translation_prot_SH3-like_sf"/>
</dbReference>
<dbReference type="Pfam" id="PF02357">
    <property type="entry name" value="NusG"/>
    <property type="match status" value="1"/>
</dbReference>
<sequence length="186" mass="21671">MTLKHTNNPSICYPDDVLTKEVNDEQQWMVVYTKPRHEKALAWNLRQNNIGYFLPMIKTRQNSQKRIRYSMLPLFTSYVFVKVNSEAERVAALKTNRIVQMIHVEDQKLLREELHTVYKAISNRPVDIYLSDLKTGQKVRIINGPLYGLEGILIEQKNAKSLLIEVESVSKTIRIEIESDKVELVD</sequence>
<proteinExistence type="predicted"/>
<dbReference type="Proteomes" id="UP000189670">
    <property type="component" value="Unassembled WGS sequence"/>
</dbReference>
<name>A0A1V1P030_9BACT</name>
<dbReference type="GO" id="GO:0006354">
    <property type="term" value="P:DNA-templated transcription elongation"/>
    <property type="evidence" value="ECO:0007669"/>
    <property type="project" value="InterPro"/>
</dbReference>
<dbReference type="Gene3D" id="3.30.70.940">
    <property type="entry name" value="NusG, N-terminal domain"/>
    <property type="match status" value="1"/>
</dbReference>
<keyword evidence="1" id="KW-0804">Transcription</keyword>
<protein>
    <submittedName>
        <fullName evidence="3">NusG-like protein-transcription activator</fullName>
    </submittedName>
</protein>
<organism evidence="3 4">
    <name type="scientific">Candidatus Magnetoglobus multicellularis str. Araruama</name>
    <dbReference type="NCBI Taxonomy" id="890399"/>
    <lineage>
        <taxon>Bacteria</taxon>
        <taxon>Pseudomonadati</taxon>
        <taxon>Thermodesulfobacteriota</taxon>
        <taxon>Desulfobacteria</taxon>
        <taxon>Desulfobacterales</taxon>
        <taxon>Desulfobacteraceae</taxon>
        <taxon>Candidatus Magnetoglobus</taxon>
    </lineage>
</organism>
<accession>A0A1V1P030</accession>
<gene>
    <name evidence="3" type="ORF">OMM_04747</name>
</gene>
<feature type="domain" description="NusG-like N-terminal" evidence="2">
    <location>
        <begin position="26"/>
        <end position="104"/>
    </location>
</feature>
<dbReference type="SUPFAM" id="SSF82679">
    <property type="entry name" value="N-utilization substance G protein NusG, N-terminal domain"/>
    <property type="match status" value="1"/>
</dbReference>
<reference evidence="4" key="1">
    <citation type="submission" date="2012-11" db="EMBL/GenBank/DDBJ databases">
        <authorList>
            <person name="Lucero-Rivera Y.E."/>
            <person name="Tovar-Ramirez D."/>
        </authorList>
    </citation>
    <scope>NUCLEOTIDE SEQUENCE [LARGE SCALE GENOMIC DNA]</scope>
    <source>
        <strain evidence="4">Araruama</strain>
    </source>
</reference>
<evidence type="ECO:0000256" key="1">
    <source>
        <dbReference type="ARBA" id="ARBA00023163"/>
    </source>
</evidence>
<evidence type="ECO:0000313" key="3">
    <source>
        <dbReference type="EMBL" id="ETR68126.1"/>
    </source>
</evidence>
<dbReference type="InterPro" id="IPR006645">
    <property type="entry name" value="NGN-like_dom"/>
</dbReference>
<comment type="caution">
    <text evidence="3">The sequence shown here is derived from an EMBL/GenBank/DDBJ whole genome shotgun (WGS) entry which is preliminary data.</text>
</comment>
<dbReference type="InterPro" id="IPR036735">
    <property type="entry name" value="NGN_dom_sf"/>
</dbReference>
<dbReference type="EMBL" id="ATBP01001064">
    <property type="protein sequence ID" value="ETR68126.1"/>
    <property type="molecule type" value="Genomic_DNA"/>
</dbReference>
<dbReference type="SUPFAM" id="SSF50104">
    <property type="entry name" value="Translation proteins SH3-like domain"/>
    <property type="match status" value="1"/>
</dbReference>